<evidence type="ECO:0000313" key="2">
    <source>
        <dbReference type="Proteomes" id="UP000184286"/>
    </source>
</evidence>
<protein>
    <submittedName>
        <fullName evidence="1">Uncharacterized protein</fullName>
    </submittedName>
</protein>
<reference evidence="1 2" key="2">
    <citation type="submission" date="2017-02" db="EMBL/GenBank/DDBJ databases">
        <title>Draft genome sequence of Streptomyces phaeoluteigriseus type strain DSM41896.</title>
        <authorList>
            <person name="Salih T.S."/>
            <person name="Algora Gallardo L."/>
            <person name="Melo Santos T."/>
            <person name="Filgueira Martinez S."/>
            <person name="Herron P.R."/>
        </authorList>
    </citation>
    <scope>NUCLEOTIDE SEQUENCE [LARGE SCALE GENOMIC DNA]</scope>
    <source>
        <strain evidence="1 2">DSM 41896</strain>
    </source>
</reference>
<dbReference type="EMBL" id="MPOH02000010">
    <property type="protein sequence ID" value="OQD56192.1"/>
    <property type="molecule type" value="Genomic_DNA"/>
</dbReference>
<proteinExistence type="predicted"/>
<dbReference type="AlphaFoldDB" id="A0A1V6MUZ9"/>
<reference evidence="2" key="1">
    <citation type="submission" date="2016-11" db="EMBL/GenBank/DDBJ databases">
        <authorList>
            <person name="Schniete J.K."/>
            <person name="Salih T."/>
            <person name="Algora Gallardo L."/>
            <person name="Martinez Fernandez S."/>
            <person name="Herron P.R."/>
        </authorList>
    </citation>
    <scope>NUCLEOTIDE SEQUENCE [LARGE SCALE GENOMIC DNA]</scope>
    <source>
        <strain evidence="2">DSM 41896</strain>
    </source>
</reference>
<organism evidence="1 2">
    <name type="scientific">Streptomyces phaeoluteigriseus</name>
    <dbReference type="NCBI Taxonomy" id="114686"/>
    <lineage>
        <taxon>Bacteria</taxon>
        <taxon>Bacillati</taxon>
        <taxon>Actinomycetota</taxon>
        <taxon>Actinomycetes</taxon>
        <taxon>Kitasatosporales</taxon>
        <taxon>Streptomycetaceae</taxon>
        <taxon>Streptomyces</taxon>
        <taxon>Streptomyces aurantiacus group</taxon>
    </lineage>
</organism>
<gene>
    <name evidence="1" type="ORF">BM536_011085</name>
</gene>
<comment type="caution">
    <text evidence="1">The sequence shown here is derived from an EMBL/GenBank/DDBJ whole genome shotgun (WGS) entry which is preliminary data.</text>
</comment>
<name>A0A1V6MUZ9_9ACTN</name>
<evidence type="ECO:0000313" key="1">
    <source>
        <dbReference type="EMBL" id="OQD56192.1"/>
    </source>
</evidence>
<accession>A0A1V6MUZ9</accession>
<dbReference type="Proteomes" id="UP000184286">
    <property type="component" value="Unassembled WGS sequence"/>
</dbReference>
<dbReference type="STRING" id="114686.BM536_011085"/>
<sequence length="66" mass="7279">MTASIGAWAAARIARFRVMSGAVAAMQSVFMLRVFLRRAGIEGVDEEDVASRLNECRGGRPDVWEH</sequence>